<evidence type="ECO:0000313" key="1">
    <source>
        <dbReference type="EMBL" id="ACB82096.1"/>
    </source>
</evidence>
<accession>B1ZAF2</accession>
<dbReference type="AlphaFoldDB" id="B1ZAF2"/>
<reference evidence="1" key="1">
    <citation type="submission" date="2008-04" db="EMBL/GenBank/DDBJ databases">
        <title>Complete sequence of chromosome of Methylobacterium populi BJ001.</title>
        <authorList>
            <consortium name="US DOE Joint Genome Institute"/>
            <person name="Copeland A."/>
            <person name="Lucas S."/>
            <person name="Lapidus A."/>
            <person name="Glavina del Rio T."/>
            <person name="Dalin E."/>
            <person name="Tice H."/>
            <person name="Bruce D."/>
            <person name="Goodwin L."/>
            <person name="Pitluck S."/>
            <person name="Chertkov O."/>
            <person name="Brettin T."/>
            <person name="Detter J.C."/>
            <person name="Han C."/>
            <person name="Kuske C.R."/>
            <person name="Schmutz J."/>
            <person name="Larimer F."/>
            <person name="Land M."/>
            <person name="Hauser L."/>
            <person name="Kyrpides N."/>
            <person name="Mikhailova N."/>
            <person name="Marx C."/>
            <person name="Richardson P."/>
        </authorList>
    </citation>
    <scope>NUCLEOTIDE SEQUENCE [LARGE SCALE GENOMIC DNA]</scope>
    <source>
        <strain evidence="1">BJ001</strain>
    </source>
</reference>
<protein>
    <submittedName>
        <fullName evidence="1">Uncharacterized protein</fullName>
    </submittedName>
</protein>
<name>B1ZAF2_METPB</name>
<organism evidence="1 2">
    <name type="scientific">Methylorubrum populi (strain ATCC BAA-705 / NCIMB 13946 / BJ001)</name>
    <name type="common">Methylobacterium populi</name>
    <dbReference type="NCBI Taxonomy" id="441620"/>
    <lineage>
        <taxon>Bacteria</taxon>
        <taxon>Pseudomonadati</taxon>
        <taxon>Pseudomonadota</taxon>
        <taxon>Alphaproteobacteria</taxon>
        <taxon>Hyphomicrobiales</taxon>
        <taxon>Methylobacteriaceae</taxon>
        <taxon>Methylorubrum</taxon>
    </lineage>
</organism>
<evidence type="ECO:0000313" key="2">
    <source>
        <dbReference type="Proteomes" id="UP000007136"/>
    </source>
</evidence>
<proteinExistence type="predicted"/>
<dbReference type="RefSeq" id="WP_012455798.1">
    <property type="nucleotide sequence ID" value="NC_010725.1"/>
</dbReference>
<dbReference type="KEGG" id="mpo:Mpop_3971"/>
<dbReference type="HOGENOM" id="CLU_1041354_0_0_5"/>
<gene>
    <name evidence="1" type="ordered locus">Mpop_3971</name>
</gene>
<dbReference type="OrthoDB" id="7987787at2"/>
<sequence>MNIGLADQSGRQYHRMHPIIGFAEGAGGLSGGLGYGAFMETRAGTWFSAYHAGSLPEADDSGNPPASNGWVWYFTGSKSRTPAGMNYGISSNGRMHSGYPDARMSSGYESQYDAWTIRDETNKSLRFGVNRFGGAQLSGKNSSISFINNNGGRPNDVGHRLSLQEDGSMIYNVSNLSTTISKDKLSWSVSKDGVFDVSNLVAEDVTLKGLLKLKSYSVSNLPVCSSALIDALAVVIDALPPDYNSVVKGGGNIRVPVYCNGYNWTAH</sequence>
<dbReference type="EMBL" id="CP001029">
    <property type="protein sequence ID" value="ACB82096.1"/>
    <property type="molecule type" value="Genomic_DNA"/>
</dbReference>
<dbReference type="Proteomes" id="UP000007136">
    <property type="component" value="Chromosome"/>
</dbReference>